<protein>
    <submittedName>
        <fullName evidence="1">Uncharacterized protein</fullName>
    </submittedName>
</protein>
<name>A0ABU6SB27_9FABA</name>
<dbReference type="EMBL" id="JASCZI010060525">
    <property type="protein sequence ID" value="MED6133426.1"/>
    <property type="molecule type" value="Genomic_DNA"/>
</dbReference>
<reference evidence="1 2" key="1">
    <citation type="journal article" date="2023" name="Plants (Basel)">
        <title>Bridging the Gap: Combining Genomics and Transcriptomics Approaches to Understand Stylosanthes scabra, an Orphan Legume from the Brazilian Caatinga.</title>
        <authorList>
            <person name="Ferreira-Neto J.R.C."/>
            <person name="da Silva M.D."/>
            <person name="Binneck E."/>
            <person name="de Melo N.F."/>
            <person name="da Silva R.H."/>
            <person name="de Melo A.L.T.M."/>
            <person name="Pandolfi V."/>
            <person name="Bustamante F.O."/>
            <person name="Brasileiro-Vidal A.C."/>
            <person name="Benko-Iseppon A.M."/>
        </authorList>
    </citation>
    <scope>NUCLEOTIDE SEQUENCE [LARGE SCALE GENOMIC DNA]</scope>
    <source>
        <tissue evidence="1">Leaves</tissue>
    </source>
</reference>
<proteinExistence type="predicted"/>
<gene>
    <name evidence="1" type="ORF">PIB30_028082</name>
</gene>
<sequence>MKSEPFIRFGKCGHGTYAYRAPPATLFASASKTASAASATSAITSSPSPKVVNPLKKIVKYFNQE</sequence>
<accession>A0ABU6SB27</accession>
<evidence type="ECO:0000313" key="1">
    <source>
        <dbReference type="EMBL" id="MED6133426.1"/>
    </source>
</evidence>
<dbReference type="Proteomes" id="UP001341840">
    <property type="component" value="Unassembled WGS sequence"/>
</dbReference>
<evidence type="ECO:0000313" key="2">
    <source>
        <dbReference type="Proteomes" id="UP001341840"/>
    </source>
</evidence>
<comment type="caution">
    <text evidence="1">The sequence shown here is derived from an EMBL/GenBank/DDBJ whole genome shotgun (WGS) entry which is preliminary data.</text>
</comment>
<keyword evidence="2" id="KW-1185">Reference proteome</keyword>
<organism evidence="1 2">
    <name type="scientific">Stylosanthes scabra</name>
    <dbReference type="NCBI Taxonomy" id="79078"/>
    <lineage>
        <taxon>Eukaryota</taxon>
        <taxon>Viridiplantae</taxon>
        <taxon>Streptophyta</taxon>
        <taxon>Embryophyta</taxon>
        <taxon>Tracheophyta</taxon>
        <taxon>Spermatophyta</taxon>
        <taxon>Magnoliopsida</taxon>
        <taxon>eudicotyledons</taxon>
        <taxon>Gunneridae</taxon>
        <taxon>Pentapetalae</taxon>
        <taxon>rosids</taxon>
        <taxon>fabids</taxon>
        <taxon>Fabales</taxon>
        <taxon>Fabaceae</taxon>
        <taxon>Papilionoideae</taxon>
        <taxon>50 kb inversion clade</taxon>
        <taxon>dalbergioids sensu lato</taxon>
        <taxon>Dalbergieae</taxon>
        <taxon>Pterocarpus clade</taxon>
        <taxon>Stylosanthes</taxon>
    </lineage>
</organism>